<evidence type="ECO:0000259" key="7">
    <source>
        <dbReference type="PROSITE" id="PS50109"/>
    </source>
</evidence>
<evidence type="ECO:0000313" key="9">
    <source>
        <dbReference type="Proteomes" id="UP000182517"/>
    </source>
</evidence>
<evidence type="ECO:0000256" key="2">
    <source>
        <dbReference type="ARBA" id="ARBA00012438"/>
    </source>
</evidence>
<evidence type="ECO:0000313" key="8">
    <source>
        <dbReference type="EMBL" id="APG26428.1"/>
    </source>
</evidence>
<dbReference type="InterPro" id="IPR050736">
    <property type="entry name" value="Sensor_HK_Regulatory"/>
</dbReference>
<evidence type="ECO:0000256" key="6">
    <source>
        <dbReference type="ARBA" id="ARBA00023012"/>
    </source>
</evidence>
<dbReference type="EC" id="2.7.13.3" evidence="2"/>
<dbReference type="AlphaFoldDB" id="A0A1L3GL93"/>
<dbReference type="InterPro" id="IPR004358">
    <property type="entry name" value="Sig_transdc_His_kin-like_C"/>
</dbReference>
<dbReference type="PANTHER" id="PTHR43711:SF28">
    <property type="entry name" value="SENSOR HISTIDINE KINASE YXDK"/>
    <property type="match status" value="1"/>
</dbReference>
<evidence type="ECO:0000256" key="5">
    <source>
        <dbReference type="ARBA" id="ARBA00022777"/>
    </source>
</evidence>
<dbReference type="Gene3D" id="1.10.287.130">
    <property type="match status" value="1"/>
</dbReference>
<dbReference type="InterPro" id="IPR003594">
    <property type="entry name" value="HATPase_dom"/>
</dbReference>
<evidence type="ECO:0000256" key="3">
    <source>
        <dbReference type="ARBA" id="ARBA00022553"/>
    </source>
</evidence>
<dbReference type="PROSITE" id="PS50109">
    <property type="entry name" value="HIS_KIN"/>
    <property type="match status" value="1"/>
</dbReference>
<organism evidence="8 9">
    <name type="scientific">Syntrophotalea acetylenivorans</name>
    <dbReference type="NCBI Taxonomy" id="1842532"/>
    <lineage>
        <taxon>Bacteria</taxon>
        <taxon>Pseudomonadati</taxon>
        <taxon>Thermodesulfobacteriota</taxon>
        <taxon>Desulfuromonadia</taxon>
        <taxon>Desulfuromonadales</taxon>
        <taxon>Syntrophotaleaceae</taxon>
        <taxon>Syntrophotalea</taxon>
    </lineage>
</organism>
<name>A0A1L3GL93_9BACT</name>
<dbReference type="STRING" id="1842532.A7E78_00240"/>
<dbReference type="Pfam" id="PF00512">
    <property type="entry name" value="HisKA"/>
    <property type="match status" value="1"/>
</dbReference>
<sequence>MSLMKFAVNQNLCFISCCSALEERLGVSCRQLIGSPYHEWLPTIREGADDALSKVIRFGEPVQLVGYRFVSWNGACTADVVIEPMMMDDGAVGARVQIGDLEFCAPSNSLPAGKRWSDMGKLAAMLSHGVRNPLNAIKGAVTYLQGRYSEEADLQEFTGIMVEEISRLEQFICGFLSTSTQGAEPELVTADSLLKKVVSYTLLQAKAAGVSIALLGDDIIPVRIDAFQFEQAVLNLVNNAMAVLDDGGHIQLSCTMLQQGGLPFAVVEVADDGPGMDPARIKELHDPASEPQLGKDRGFGLYITREVVTSYGGRLEIVSAEGQGTRVQLWLPAAKSETEAQEQS</sequence>
<dbReference type="SUPFAM" id="SSF47384">
    <property type="entry name" value="Homodimeric domain of signal transducing histidine kinase"/>
    <property type="match status" value="1"/>
</dbReference>
<dbReference type="InterPro" id="IPR003661">
    <property type="entry name" value="HisK_dim/P_dom"/>
</dbReference>
<dbReference type="SMART" id="SM00387">
    <property type="entry name" value="HATPase_c"/>
    <property type="match status" value="1"/>
</dbReference>
<dbReference type="SMART" id="SM00388">
    <property type="entry name" value="HisKA"/>
    <property type="match status" value="1"/>
</dbReference>
<reference evidence="8 9" key="1">
    <citation type="journal article" date="2017" name="Genome Announc.">
        <title>Complete Genome Sequences of Two Acetylene-Fermenting Pelobacter acetylenicus Strains.</title>
        <authorList>
            <person name="Sutton J.M."/>
            <person name="Baesman S.M."/>
            <person name="Fierst J.L."/>
            <person name="Poret-Peterson A.T."/>
            <person name="Oremland R.S."/>
            <person name="Dunlap D.S."/>
            <person name="Akob D.M."/>
        </authorList>
    </citation>
    <scope>NUCLEOTIDE SEQUENCE [LARGE SCALE GENOMIC DNA]</scope>
    <source>
        <strain evidence="8 9">SFB93</strain>
    </source>
</reference>
<gene>
    <name evidence="8" type="ORF">A7E78_00240</name>
</gene>
<keyword evidence="6" id="KW-0902">Two-component regulatory system</keyword>
<dbReference type="PRINTS" id="PR00344">
    <property type="entry name" value="BCTRLSENSOR"/>
</dbReference>
<dbReference type="InterPro" id="IPR035965">
    <property type="entry name" value="PAS-like_dom_sf"/>
</dbReference>
<dbReference type="CDD" id="cd00082">
    <property type="entry name" value="HisKA"/>
    <property type="match status" value="1"/>
</dbReference>
<evidence type="ECO:0000256" key="1">
    <source>
        <dbReference type="ARBA" id="ARBA00000085"/>
    </source>
</evidence>
<dbReference type="GO" id="GO:0000155">
    <property type="term" value="F:phosphorelay sensor kinase activity"/>
    <property type="evidence" value="ECO:0007669"/>
    <property type="project" value="InterPro"/>
</dbReference>
<dbReference type="Pfam" id="PF02518">
    <property type="entry name" value="HATPase_c"/>
    <property type="match status" value="1"/>
</dbReference>
<dbReference type="KEGG" id="pef:A7E78_00240"/>
<dbReference type="Gene3D" id="3.30.565.10">
    <property type="entry name" value="Histidine kinase-like ATPase, C-terminal domain"/>
    <property type="match status" value="1"/>
</dbReference>
<accession>A0A1L3GL93</accession>
<dbReference type="SUPFAM" id="SSF55785">
    <property type="entry name" value="PYP-like sensor domain (PAS domain)"/>
    <property type="match status" value="1"/>
</dbReference>
<keyword evidence="4" id="KW-0808">Transferase</keyword>
<comment type="catalytic activity">
    <reaction evidence="1">
        <text>ATP + protein L-histidine = ADP + protein N-phospho-L-histidine.</text>
        <dbReference type="EC" id="2.7.13.3"/>
    </reaction>
</comment>
<dbReference type="PANTHER" id="PTHR43711">
    <property type="entry name" value="TWO-COMPONENT HISTIDINE KINASE"/>
    <property type="match status" value="1"/>
</dbReference>
<dbReference type="InterPro" id="IPR036097">
    <property type="entry name" value="HisK_dim/P_sf"/>
</dbReference>
<dbReference type="InterPro" id="IPR005467">
    <property type="entry name" value="His_kinase_dom"/>
</dbReference>
<keyword evidence="9" id="KW-1185">Reference proteome</keyword>
<protein>
    <recommendedName>
        <fullName evidence="2">histidine kinase</fullName>
        <ecNumber evidence="2">2.7.13.3</ecNumber>
    </recommendedName>
</protein>
<dbReference type="EMBL" id="CP015519">
    <property type="protein sequence ID" value="APG26428.1"/>
    <property type="molecule type" value="Genomic_DNA"/>
</dbReference>
<feature type="domain" description="Histidine kinase" evidence="7">
    <location>
        <begin position="125"/>
        <end position="335"/>
    </location>
</feature>
<keyword evidence="5" id="KW-0418">Kinase</keyword>
<keyword evidence="3" id="KW-0597">Phosphoprotein</keyword>
<dbReference type="InterPro" id="IPR036890">
    <property type="entry name" value="HATPase_C_sf"/>
</dbReference>
<dbReference type="Proteomes" id="UP000182517">
    <property type="component" value="Chromosome"/>
</dbReference>
<dbReference type="SUPFAM" id="SSF55874">
    <property type="entry name" value="ATPase domain of HSP90 chaperone/DNA topoisomerase II/histidine kinase"/>
    <property type="match status" value="1"/>
</dbReference>
<proteinExistence type="predicted"/>
<evidence type="ECO:0000256" key="4">
    <source>
        <dbReference type="ARBA" id="ARBA00022679"/>
    </source>
</evidence>